<dbReference type="AlphaFoldDB" id="A0A8D8QAW0"/>
<proteinExistence type="predicted"/>
<name>A0A8D8QAW0_9HEMI</name>
<dbReference type="EMBL" id="HBUF01067458">
    <property type="protein sequence ID" value="CAG6628140.1"/>
    <property type="molecule type" value="Transcribed_RNA"/>
</dbReference>
<reference evidence="1" key="1">
    <citation type="submission" date="2021-05" db="EMBL/GenBank/DDBJ databases">
        <authorList>
            <person name="Alioto T."/>
            <person name="Alioto T."/>
            <person name="Gomez Garrido J."/>
        </authorList>
    </citation>
    <scope>NUCLEOTIDE SEQUENCE</scope>
</reference>
<protein>
    <submittedName>
        <fullName evidence="1">Uncharacterized protein</fullName>
    </submittedName>
</protein>
<organism evidence="1">
    <name type="scientific">Cacopsylla melanoneura</name>
    <dbReference type="NCBI Taxonomy" id="428564"/>
    <lineage>
        <taxon>Eukaryota</taxon>
        <taxon>Metazoa</taxon>
        <taxon>Ecdysozoa</taxon>
        <taxon>Arthropoda</taxon>
        <taxon>Hexapoda</taxon>
        <taxon>Insecta</taxon>
        <taxon>Pterygota</taxon>
        <taxon>Neoptera</taxon>
        <taxon>Paraneoptera</taxon>
        <taxon>Hemiptera</taxon>
        <taxon>Sternorrhyncha</taxon>
        <taxon>Psylloidea</taxon>
        <taxon>Psyllidae</taxon>
        <taxon>Psyllinae</taxon>
        <taxon>Cacopsylla</taxon>
    </lineage>
</organism>
<sequence>MTCFKRNFVCGLCRYVDFVDACLLSLYLCPLAHISLQFCDLLQVCISIIHHRYYYLPFLNIPHHAIVPSSSYKSILPFSNPFPSLFSSLVRLLWKHQCKVNMSHRL</sequence>
<accession>A0A8D8QAW0</accession>
<evidence type="ECO:0000313" key="1">
    <source>
        <dbReference type="EMBL" id="CAG6628140.1"/>
    </source>
</evidence>